<accession>A0ACC1DCW7</accession>
<reference evidence="1 2" key="1">
    <citation type="journal article" date="2021" name="Front. Genet.">
        <title>Chromosome-Level Genome Assembly Reveals Significant Gene Expansion in the Toll and IMD Signaling Pathways of Dendrolimus kikuchii.</title>
        <authorList>
            <person name="Zhou J."/>
            <person name="Wu P."/>
            <person name="Xiong Z."/>
            <person name="Liu N."/>
            <person name="Zhao N."/>
            <person name="Ji M."/>
            <person name="Qiu Y."/>
            <person name="Yang B."/>
        </authorList>
    </citation>
    <scope>NUCLEOTIDE SEQUENCE [LARGE SCALE GENOMIC DNA]</scope>
    <source>
        <strain evidence="1">Ann1</strain>
    </source>
</reference>
<dbReference type="EMBL" id="CM034390">
    <property type="protein sequence ID" value="KAJ0181819.1"/>
    <property type="molecule type" value="Genomic_DNA"/>
</dbReference>
<keyword evidence="2" id="KW-1185">Reference proteome</keyword>
<sequence>MNDDVDRNDKETKELYSLFHQEYIIMAEYRMLQTENLQGIYVIPSYENSFLWYGVVFVRSGFYEGGVYRFTLTLPEKFPNDEVPVLTFTSHLYHPAVDPNTGNLILSEIFPQWDKKQNHIWQILKYLHWIFHNLNIKVPVNLEASVAYKTNRKLFVEKVRECVVSSIDHIYDDPPTDDKHYITFKPYDPDIHENAKSIMLRVSKPNEGVAQGISWVQQGSFQPFSKEGNT</sequence>
<comment type="caution">
    <text evidence="1">The sequence shown here is derived from an EMBL/GenBank/DDBJ whole genome shotgun (WGS) entry which is preliminary data.</text>
</comment>
<organism evidence="1 2">
    <name type="scientific">Dendrolimus kikuchii</name>
    <dbReference type="NCBI Taxonomy" id="765133"/>
    <lineage>
        <taxon>Eukaryota</taxon>
        <taxon>Metazoa</taxon>
        <taxon>Ecdysozoa</taxon>
        <taxon>Arthropoda</taxon>
        <taxon>Hexapoda</taxon>
        <taxon>Insecta</taxon>
        <taxon>Pterygota</taxon>
        <taxon>Neoptera</taxon>
        <taxon>Endopterygota</taxon>
        <taxon>Lepidoptera</taxon>
        <taxon>Glossata</taxon>
        <taxon>Ditrysia</taxon>
        <taxon>Bombycoidea</taxon>
        <taxon>Lasiocampidae</taxon>
        <taxon>Dendrolimus</taxon>
    </lineage>
</organism>
<dbReference type="Proteomes" id="UP000824533">
    <property type="component" value="Linkage Group LG04"/>
</dbReference>
<name>A0ACC1DCW7_9NEOP</name>
<evidence type="ECO:0000313" key="2">
    <source>
        <dbReference type="Proteomes" id="UP000824533"/>
    </source>
</evidence>
<protein>
    <submittedName>
        <fullName evidence="1">Uncharacterized protein</fullName>
    </submittedName>
</protein>
<proteinExistence type="predicted"/>
<gene>
    <name evidence="1" type="ORF">K1T71_002541</name>
</gene>
<evidence type="ECO:0000313" key="1">
    <source>
        <dbReference type="EMBL" id="KAJ0181819.1"/>
    </source>
</evidence>